<name>A0A382DYJ4_9ZZZZ</name>
<dbReference type="EMBL" id="UINC01041547">
    <property type="protein sequence ID" value="SVB42964.1"/>
    <property type="molecule type" value="Genomic_DNA"/>
</dbReference>
<gene>
    <name evidence="1" type="ORF">METZ01_LOCUS195818</name>
</gene>
<accession>A0A382DYJ4</accession>
<evidence type="ECO:0008006" key="2">
    <source>
        <dbReference type="Google" id="ProtNLM"/>
    </source>
</evidence>
<dbReference type="InterPro" id="IPR045584">
    <property type="entry name" value="Pilin-like"/>
</dbReference>
<dbReference type="PANTHER" id="PTHR30093:SF2">
    <property type="entry name" value="TYPE II SECRETION SYSTEM PROTEIN H"/>
    <property type="match status" value="1"/>
</dbReference>
<dbReference type="AlphaFoldDB" id="A0A382DYJ4"/>
<proteinExistence type="predicted"/>
<dbReference type="SUPFAM" id="SSF54523">
    <property type="entry name" value="Pili subunits"/>
    <property type="match status" value="1"/>
</dbReference>
<dbReference type="Gene3D" id="3.30.700.10">
    <property type="entry name" value="Glycoprotein, Type 4 Pilin"/>
    <property type="match status" value="1"/>
</dbReference>
<organism evidence="1">
    <name type="scientific">marine metagenome</name>
    <dbReference type="NCBI Taxonomy" id="408172"/>
    <lineage>
        <taxon>unclassified sequences</taxon>
        <taxon>metagenomes</taxon>
        <taxon>ecological metagenomes</taxon>
    </lineage>
</organism>
<sequence length="257" mass="28497">VVIAIIAILAGLLLPALARAKSKGQHTVCLSNLKQLDLAWLLYAGDFDDNLVWNDLTSNGSGWVRGIIDYNPGNPHNTNLKGLMDPKYAKLAPYTQSPGIYRCPADKSTVKTRGKIMPRVRSVSLSQAMNSRDDWLSFITKRRYHVFRKLSDINVMGHSNAYNFINEHPDSINFGDLAVAMNDGVAPTRIYIIDYPASNHNGAGTISFADGHVEPHKWLDERTTPPVKNKSIPLVVPSAHNQDMVYMSSKASVAKRR</sequence>
<feature type="non-terminal residue" evidence="1">
    <location>
        <position position="1"/>
    </location>
</feature>
<reference evidence="1" key="1">
    <citation type="submission" date="2018-05" db="EMBL/GenBank/DDBJ databases">
        <authorList>
            <person name="Lanie J.A."/>
            <person name="Ng W.-L."/>
            <person name="Kazmierczak K.M."/>
            <person name="Andrzejewski T.M."/>
            <person name="Davidsen T.M."/>
            <person name="Wayne K.J."/>
            <person name="Tettelin H."/>
            <person name="Glass J.I."/>
            <person name="Rusch D."/>
            <person name="Podicherti R."/>
            <person name="Tsui H.-C.T."/>
            <person name="Winkler M.E."/>
        </authorList>
    </citation>
    <scope>NUCLEOTIDE SEQUENCE</scope>
</reference>
<evidence type="ECO:0000313" key="1">
    <source>
        <dbReference type="EMBL" id="SVB42964.1"/>
    </source>
</evidence>
<dbReference type="PANTHER" id="PTHR30093">
    <property type="entry name" value="GENERAL SECRETION PATHWAY PROTEIN G"/>
    <property type="match status" value="1"/>
</dbReference>
<protein>
    <recommendedName>
        <fullName evidence="2">Prepilin-type cleavage/methylation domain-containing protein</fullName>
    </recommendedName>
</protein>